<feature type="compositionally biased region" description="Pro residues" evidence="1">
    <location>
        <begin position="1"/>
        <end position="11"/>
    </location>
</feature>
<name>A0A9P6HT96_9PEZI</name>
<comment type="caution">
    <text evidence="2">The sequence shown here is derived from an EMBL/GenBank/DDBJ whole genome shotgun (WGS) entry which is preliminary data.</text>
</comment>
<dbReference type="GeneID" id="62168818"/>
<keyword evidence="3" id="KW-1185">Reference proteome</keyword>
<feature type="region of interest" description="Disordered" evidence="1">
    <location>
        <begin position="1"/>
        <end position="78"/>
    </location>
</feature>
<dbReference type="Proteomes" id="UP000781932">
    <property type="component" value="Unassembled WGS sequence"/>
</dbReference>
<gene>
    <name evidence="2" type="ORF">CkaCkLH20_13033</name>
</gene>
<dbReference type="AlphaFoldDB" id="A0A9P6HT96"/>
<dbReference type="RefSeq" id="XP_038738956.1">
    <property type="nucleotide sequence ID" value="XM_038895744.1"/>
</dbReference>
<protein>
    <submittedName>
        <fullName evidence="2">Uncharacterized protein</fullName>
    </submittedName>
</protein>
<proteinExistence type="predicted"/>
<accession>A0A9P6HT96</accession>
<dbReference type="OrthoDB" id="4803244at2759"/>
<evidence type="ECO:0000313" key="2">
    <source>
        <dbReference type="EMBL" id="KAF9869495.1"/>
    </source>
</evidence>
<organism evidence="2 3">
    <name type="scientific">Colletotrichum karsti</name>
    <dbReference type="NCBI Taxonomy" id="1095194"/>
    <lineage>
        <taxon>Eukaryota</taxon>
        <taxon>Fungi</taxon>
        <taxon>Dikarya</taxon>
        <taxon>Ascomycota</taxon>
        <taxon>Pezizomycotina</taxon>
        <taxon>Sordariomycetes</taxon>
        <taxon>Hypocreomycetidae</taxon>
        <taxon>Glomerellales</taxon>
        <taxon>Glomerellaceae</taxon>
        <taxon>Colletotrichum</taxon>
        <taxon>Colletotrichum boninense species complex</taxon>
    </lineage>
</organism>
<reference evidence="2" key="2">
    <citation type="submission" date="2020-11" db="EMBL/GenBank/DDBJ databases">
        <title>Whole genome sequencing of Colletotrichum sp.</title>
        <authorList>
            <person name="Li H."/>
        </authorList>
    </citation>
    <scope>NUCLEOTIDE SEQUENCE</scope>
    <source>
        <strain evidence="2">CkLH20</strain>
    </source>
</reference>
<evidence type="ECO:0000313" key="3">
    <source>
        <dbReference type="Proteomes" id="UP000781932"/>
    </source>
</evidence>
<sequence length="328" mass="36306">MPSDPQRPPPSELQDAHAVATTSRGKSSSSEPRKESRPAATALDHPFKGLRESLPDLVDQPPEIGRGTSSTTTAWDSDYEDDAMMGRNDIATMVNRILSLVEIPNRQRHHRNELVGLWSSLQEHQWNAVSDQDVDTRYSAWPEYLSFIFGSQINVVLKAVYGSYYSNMVKRDWKALVRFGRATELLGLPRHQVILRLGPDVATSANALKVICKLLENPRRATFTPDVVMTALTAAMVKRCAKLPISQVPKLTCDDVFMAAKELRRGHKLAIIQANSAQGHEADMSLPDMARLTLCDVPDSPLPDKSRLTSTDKKNISLPDIGSLTLNG</sequence>
<dbReference type="EMBL" id="JAATWM020000070">
    <property type="protein sequence ID" value="KAF9869495.1"/>
    <property type="molecule type" value="Genomic_DNA"/>
</dbReference>
<evidence type="ECO:0000256" key="1">
    <source>
        <dbReference type="SAM" id="MobiDB-lite"/>
    </source>
</evidence>
<reference evidence="2" key="1">
    <citation type="submission" date="2020-03" db="EMBL/GenBank/DDBJ databases">
        <authorList>
            <person name="He L."/>
        </authorList>
    </citation>
    <scope>NUCLEOTIDE SEQUENCE</scope>
    <source>
        <strain evidence="2">CkLH20</strain>
    </source>
</reference>
<feature type="compositionally biased region" description="Basic and acidic residues" evidence="1">
    <location>
        <begin position="45"/>
        <end position="54"/>
    </location>
</feature>